<evidence type="ECO:0000313" key="2">
    <source>
        <dbReference type="Proteomes" id="UP000237350"/>
    </source>
</evidence>
<organism evidence="1 2">
    <name type="scientific">Alkalispirochaeta sphaeroplastigenens</name>
    <dbReference type="NCBI Taxonomy" id="1187066"/>
    <lineage>
        <taxon>Bacteria</taxon>
        <taxon>Pseudomonadati</taxon>
        <taxon>Spirochaetota</taxon>
        <taxon>Spirochaetia</taxon>
        <taxon>Spirochaetales</taxon>
        <taxon>Spirochaetaceae</taxon>
        <taxon>Alkalispirochaeta</taxon>
    </lineage>
</organism>
<protein>
    <recommendedName>
        <fullName evidence="3">Transposase (putative) YhgA-like domain-containing protein</fullName>
    </recommendedName>
</protein>
<evidence type="ECO:0000313" key="1">
    <source>
        <dbReference type="EMBL" id="POQ98383.1"/>
    </source>
</evidence>
<comment type="caution">
    <text evidence="1">The sequence shown here is derived from an EMBL/GenBank/DDBJ whole genome shotgun (WGS) entry which is preliminary data.</text>
</comment>
<name>A0A2S4JFT7_9SPIO</name>
<dbReference type="AlphaFoldDB" id="A0A2S4JFT7"/>
<reference evidence="2" key="1">
    <citation type="submission" date="2015-12" db="EMBL/GenBank/DDBJ databases">
        <authorList>
            <person name="Lodha T.D."/>
            <person name="Chintalapati S."/>
            <person name="Chintalapati V.R."/>
            <person name="Sravanthi T."/>
        </authorList>
    </citation>
    <scope>NUCLEOTIDE SEQUENCE [LARGE SCALE GENOMIC DNA]</scope>
    <source>
        <strain evidence="2">JC133</strain>
    </source>
</reference>
<dbReference type="EMBL" id="LPWH01000123">
    <property type="protein sequence ID" value="POQ98383.1"/>
    <property type="molecule type" value="Genomic_DNA"/>
</dbReference>
<proteinExistence type="predicted"/>
<accession>A0A2S4JFT7</accession>
<keyword evidence="2" id="KW-1185">Reference proteome</keyword>
<sequence length="133" mass="15035">MQWSGPGLLRRETLAGLNCLAREGGVLFLRTSRFHQVLLYLLYAAGLTGEELREKIHSEVTDQVLREDIMSTAQLLKMEGHQEVLQKGLHTGKQEEAVLVTRRLLAKGMTLEEIAPIVDFPLSELRELLARED</sequence>
<gene>
    <name evidence="1" type="ORF">AU468_13590</name>
</gene>
<dbReference type="Proteomes" id="UP000237350">
    <property type="component" value="Unassembled WGS sequence"/>
</dbReference>
<evidence type="ECO:0008006" key="3">
    <source>
        <dbReference type="Google" id="ProtNLM"/>
    </source>
</evidence>